<feature type="region of interest" description="Disordered" evidence="2">
    <location>
        <begin position="376"/>
        <end position="397"/>
    </location>
</feature>
<keyword evidence="1" id="KW-0175">Coiled coil</keyword>
<dbReference type="GO" id="GO:0005730">
    <property type="term" value="C:nucleolus"/>
    <property type="evidence" value="ECO:0007669"/>
    <property type="project" value="TreeGrafter"/>
</dbReference>
<gene>
    <name evidence="3" type="ORF">NP233_g6030</name>
</gene>
<sequence>MSDDSVEFGGFGPTTPAAKSMVKPKPRARTTAKPLTKQRLNGADHEPGPSKRANGNATSRPTKRKKAEEEIVVESQDEDEDVDVDGAGQEMAVEDTRVAAKDVVVSSDDDEVRAEIEKQVNGNGTKTRARTNGRTQPQRGKPPSASRQQQKPSKKEMEVQGSEEEDALDEVVHIPPPQEMRIIKAGGARGKGQVRRKMDVDEVAEEQSETLALIDKLGKASGRHSDATGAAVKDAELARLKEKIGRLENDNKKLSEQMEELFRIRETEAEALLRRTEEQYQARVRALEEINQTLTEQLSKKQPLAGLGKSSSFNFIPRETAEAEKQTLDKEIARLKAQIDDTAKKLKDKDSEIGDLKQTEKELRFELKAEIDRASALAKQTTRQQPTPRSGLAAEDPKHREAIKLYEDLTNIIVLNIRSSPSTGAGKKDEWQFTCCYTHTNESDAVSPITRSLSFTLRSYEQPDDDDHLSDWIQYLPTSLDTETEEFRNRLGFLASSFQFERNQLALFLRTLYTTVEDIVKGSEESEDGDK</sequence>
<feature type="compositionally biased region" description="Acidic residues" evidence="2">
    <location>
        <begin position="70"/>
        <end position="84"/>
    </location>
</feature>
<comment type="caution">
    <text evidence="3">The sequence shown here is derived from an EMBL/GenBank/DDBJ whole genome shotgun (WGS) entry which is preliminary data.</text>
</comment>
<dbReference type="Proteomes" id="UP001213000">
    <property type="component" value="Unassembled WGS sequence"/>
</dbReference>
<dbReference type="EMBL" id="JANIEX010000377">
    <property type="protein sequence ID" value="KAJ3567956.1"/>
    <property type="molecule type" value="Genomic_DNA"/>
</dbReference>
<evidence type="ECO:0008006" key="5">
    <source>
        <dbReference type="Google" id="ProtNLM"/>
    </source>
</evidence>
<name>A0AAD5VRT9_9AGAR</name>
<feature type="compositionally biased region" description="Polar residues" evidence="2">
    <location>
        <begin position="120"/>
        <end position="138"/>
    </location>
</feature>
<feature type="region of interest" description="Disordered" evidence="2">
    <location>
        <begin position="1"/>
        <end position="202"/>
    </location>
</feature>
<accession>A0AAD5VRT9</accession>
<evidence type="ECO:0000256" key="2">
    <source>
        <dbReference type="SAM" id="MobiDB-lite"/>
    </source>
</evidence>
<dbReference type="PANTHER" id="PTHR28006">
    <property type="entry name" value="MONOPOLIN COMPLEX SUBUNIT CSM1"/>
    <property type="match status" value="1"/>
</dbReference>
<evidence type="ECO:0000313" key="3">
    <source>
        <dbReference type="EMBL" id="KAJ3567956.1"/>
    </source>
</evidence>
<reference evidence="3" key="1">
    <citation type="submission" date="2022-07" db="EMBL/GenBank/DDBJ databases">
        <title>Genome Sequence of Leucocoprinus birnbaumii.</title>
        <authorList>
            <person name="Buettner E."/>
        </authorList>
    </citation>
    <scope>NUCLEOTIDE SEQUENCE</scope>
    <source>
        <strain evidence="3">VT141</strain>
    </source>
</reference>
<dbReference type="GO" id="GO:0051315">
    <property type="term" value="P:attachment of mitotic spindle microtubules to kinetochore"/>
    <property type="evidence" value="ECO:0007669"/>
    <property type="project" value="TreeGrafter"/>
</dbReference>
<dbReference type="CDD" id="cd23787">
    <property type="entry name" value="RWD_CSM1"/>
    <property type="match status" value="1"/>
</dbReference>
<feature type="coiled-coil region" evidence="1">
    <location>
        <begin position="230"/>
        <end position="352"/>
    </location>
</feature>
<dbReference type="GO" id="GO:1990644">
    <property type="term" value="F:microtubule site clamp"/>
    <property type="evidence" value="ECO:0007669"/>
    <property type="project" value="TreeGrafter"/>
</dbReference>
<dbReference type="GO" id="GO:0045144">
    <property type="term" value="P:meiotic sister chromatid segregation"/>
    <property type="evidence" value="ECO:0007669"/>
    <property type="project" value="TreeGrafter"/>
</dbReference>
<dbReference type="PANTHER" id="PTHR28006:SF1">
    <property type="entry name" value="MONOPOLIN COMPLEX SUBUNIT CSM1"/>
    <property type="match status" value="1"/>
</dbReference>
<keyword evidence="4" id="KW-1185">Reference proteome</keyword>
<feature type="compositionally biased region" description="Polar residues" evidence="2">
    <location>
        <begin position="378"/>
        <end position="388"/>
    </location>
</feature>
<protein>
    <recommendedName>
        <fullName evidence="5">Monopolin complex subunit Csm1/Pcs1 C-terminal domain-containing protein</fullName>
    </recommendedName>
</protein>
<dbReference type="GO" id="GO:0033551">
    <property type="term" value="C:monopolin complex"/>
    <property type="evidence" value="ECO:0007669"/>
    <property type="project" value="InterPro"/>
</dbReference>
<organism evidence="3 4">
    <name type="scientific">Leucocoprinus birnbaumii</name>
    <dbReference type="NCBI Taxonomy" id="56174"/>
    <lineage>
        <taxon>Eukaryota</taxon>
        <taxon>Fungi</taxon>
        <taxon>Dikarya</taxon>
        <taxon>Basidiomycota</taxon>
        <taxon>Agaricomycotina</taxon>
        <taxon>Agaricomycetes</taxon>
        <taxon>Agaricomycetidae</taxon>
        <taxon>Agaricales</taxon>
        <taxon>Agaricineae</taxon>
        <taxon>Agaricaceae</taxon>
        <taxon>Leucocoprinus</taxon>
    </lineage>
</organism>
<dbReference type="GO" id="GO:0072686">
    <property type="term" value="C:mitotic spindle"/>
    <property type="evidence" value="ECO:0007669"/>
    <property type="project" value="TreeGrafter"/>
</dbReference>
<dbReference type="InterPro" id="IPR040349">
    <property type="entry name" value="Csm1/Pcs1"/>
</dbReference>
<dbReference type="GO" id="GO:0034506">
    <property type="term" value="C:chromosome, centromeric core domain"/>
    <property type="evidence" value="ECO:0007669"/>
    <property type="project" value="TreeGrafter"/>
</dbReference>
<proteinExistence type="predicted"/>
<evidence type="ECO:0000256" key="1">
    <source>
        <dbReference type="SAM" id="Coils"/>
    </source>
</evidence>
<dbReference type="AlphaFoldDB" id="A0AAD5VRT9"/>
<evidence type="ECO:0000313" key="4">
    <source>
        <dbReference type="Proteomes" id="UP001213000"/>
    </source>
</evidence>